<sequence>MEVQEDLLGLRRGACQNCSCPGFRRVVPLPNSSSLDDGKSSGVVSGAYAPFLFRCDACGCFSKDHQAAPQVPSLAAPKMDSAQAAASPSLTKTPVVTDFEREENFKDLVFQPEALRPLIPCLKARKCRICVLGGSISLQQRGYRPNLAEALRRRGVAVEDLPAAVGTAGCRPLSLVVNELVLTKQPDLLIIEVAVNDGDDLLESTPCGASAVLIRQAAEGIVRTTRRRCPQTAILFLEMFLRDDSEARKLKTGCEAWRDAKEEEAQEAIGWYHHVAPRLHREICERYGLTQIDLIPALRSLSGQERQKWFRDDCHHSDFGGEAVGNLLARLILWAVRQPEAPARHRGSLGAPLDPDCWCNGKTIRILPGWTSEHSIRRDKDLLRLGQQTDWLLLYAGGHVTIPFKGRACGLMTLLGPDAPSLKVQVDGGPLQRVPLLDRWCYYWRDAVLLLRDGLSDTTHTLYLEVEMEASDHQCLKRPASSELWLQFLCPAGSRKLTQQDALLKSCGFPMPAPWRATPLCLCQKTTVSSTVAARLTS</sequence>
<gene>
    <name evidence="2" type="ORF">C1SCF055_LOCUS4514</name>
</gene>
<evidence type="ECO:0000259" key="1">
    <source>
        <dbReference type="Pfam" id="PF13472"/>
    </source>
</evidence>
<evidence type="ECO:0000313" key="2">
    <source>
        <dbReference type="EMBL" id="CAI3976281.1"/>
    </source>
</evidence>
<dbReference type="EMBL" id="CAMXCT020000258">
    <property type="protein sequence ID" value="CAL1129656.1"/>
    <property type="molecule type" value="Genomic_DNA"/>
</dbReference>
<dbReference type="AlphaFoldDB" id="A0A9P1FHK7"/>
<comment type="caution">
    <text evidence="2">The sequence shown here is derived from an EMBL/GenBank/DDBJ whole genome shotgun (WGS) entry which is preliminary data.</text>
</comment>
<protein>
    <submittedName>
        <fullName evidence="4">SGNH hydrolase-type esterase domain-containing protein</fullName>
    </submittedName>
</protein>
<reference evidence="3" key="2">
    <citation type="submission" date="2024-04" db="EMBL/GenBank/DDBJ databases">
        <authorList>
            <person name="Chen Y."/>
            <person name="Shah S."/>
            <person name="Dougan E. K."/>
            <person name="Thang M."/>
            <person name="Chan C."/>
        </authorList>
    </citation>
    <scope>NUCLEOTIDE SEQUENCE [LARGE SCALE GENOMIC DNA]</scope>
</reference>
<evidence type="ECO:0000313" key="4">
    <source>
        <dbReference type="EMBL" id="CAL4763593.1"/>
    </source>
</evidence>
<evidence type="ECO:0000313" key="5">
    <source>
        <dbReference type="Proteomes" id="UP001152797"/>
    </source>
</evidence>
<dbReference type="SUPFAM" id="SSF52266">
    <property type="entry name" value="SGNH hydrolase"/>
    <property type="match status" value="1"/>
</dbReference>
<keyword evidence="5" id="KW-1185">Reference proteome</keyword>
<dbReference type="InterPro" id="IPR013830">
    <property type="entry name" value="SGNH_hydro"/>
</dbReference>
<evidence type="ECO:0000313" key="3">
    <source>
        <dbReference type="EMBL" id="CAL1129656.1"/>
    </source>
</evidence>
<feature type="domain" description="SGNH hydrolase-type esterase" evidence="1">
    <location>
        <begin position="139"/>
        <end position="320"/>
    </location>
</feature>
<dbReference type="EMBL" id="CAMXCT030000258">
    <property type="protein sequence ID" value="CAL4763593.1"/>
    <property type="molecule type" value="Genomic_DNA"/>
</dbReference>
<dbReference type="OrthoDB" id="413726at2759"/>
<dbReference type="Pfam" id="PF13472">
    <property type="entry name" value="Lipase_GDSL_2"/>
    <property type="match status" value="1"/>
</dbReference>
<organism evidence="2">
    <name type="scientific">Cladocopium goreaui</name>
    <dbReference type="NCBI Taxonomy" id="2562237"/>
    <lineage>
        <taxon>Eukaryota</taxon>
        <taxon>Sar</taxon>
        <taxon>Alveolata</taxon>
        <taxon>Dinophyceae</taxon>
        <taxon>Suessiales</taxon>
        <taxon>Symbiodiniaceae</taxon>
        <taxon>Cladocopium</taxon>
    </lineage>
</organism>
<dbReference type="EMBL" id="CAMXCT010000258">
    <property type="protein sequence ID" value="CAI3976281.1"/>
    <property type="molecule type" value="Genomic_DNA"/>
</dbReference>
<reference evidence="2" key="1">
    <citation type="submission" date="2022-10" db="EMBL/GenBank/DDBJ databases">
        <authorList>
            <person name="Chen Y."/>
            <person name="Dougan E. K."/>
            <person name="Chan C."/>
            <person name="Rhodes N."/>
            <person name="Thang M."/>
        </authorList>
    </citation>
    <scope>NUCLEOTIDE SEQUENCE</scope>
</reference>
<accession>A0A9P1FHK7</accession>
<dbReference type="GO" id="GO:0016787">
    <property type="term" value="F:hydrolase activity"/>
    <property type="evidence" value="ECO:0007669"/>
    <property type="project" value="UniProtKB-KW"/>
</dbReference>
<proteinExistence type="predicted"/>
<name>A0A9P1FHK7_9DINO</name>
<keyword evidence="4" id="KW-0378">Hydrolase</keyword>
<dbReference type="InterPro" id="IPR036514">
    <property type="entry name" value="SGNH_hydro_sf"/>
</dbReference>
<dbReference type="CDD" id="cd00229">
    <property type="entry name" value="SGNH_hydrolase"/>
    <property type="match status" value="1"/>
</dbReference>
<dbReference type="Proteomes" id="UP001152797">
    <property type="component" value="Unassembled WGS sequence"/>
</dbReference>
<dbReference type="Gene3D" id="3.40.50.1110">
    <property type="entry name" value="SGNH hydrolase"/>
    <property type="match status" value="1"/>
</dbReference>